<name>A0ABP0H9B8_9DINO</name>
<reference evidence="1 2" key="1">
    <citation type="submission" date="2024-02" db="EMBL/GenBank/DDBJ databases">
        <authorList>
            <person name="Chen Y."/>
            <person name="Shah S."/>
            <person name="Dougan E. K."/>
            <person name="Thang M."/>
            <person name="Chan C."/>
        </authorList>
    </citation>
    <scope>NUCLEOTIDE SEQUENCE [LARGE SCALE GENOMIC DNA]</scope>
</reference>
<evidence type="ECO:0000313" key="2">
    <source>
        <dbReference type="Proteomes" id="UP001642484"/>
    </source>
</evidence>
<gene>
    <name evidence="1" type="ORF">CCMP2556_LOCUS494</name>
</gene>
<accession>A0ABP0H9B8</accession>
<sequence length="319" mass="34867">MEVLEGSLQQVGVGELAILTNGFQLFRSSTAMFEQLTKLREFAKGNKARLAAEEFDKFCAKVTNEGFDVASLSFAELDVCVSEMKDMDEDKSVKMVSLVPVVLRALKHQVNANSSDGVTAGSKAAEIVAKRLKAGALSQYMTLAAEIATTGMALRDFVSNIPADGDAASRIAKDASGHLLSSILLSCKRLWQQLEKARLVEADQPGTLKGELSFVNLFDKELESDLWLDMCKLQMAKAKESLNLALAEFKKISKGYSEESTSWKKDVTEAMEVKAVIEIAEKSILCMPAAQVQSKLEMCNKASACFATCFATYPTTYEY</sequence>
<organism evidence="1 2">
    <name type="scientific">Durusdinium trenchii</name>
    <dbReference type="NCBI Taxonomy" id="1381693"/>
    <lineage>
        <taxon>Eukaryota</taxon>
        <taxon>Sar</taxon>
        <taxon>Alveolata</taxon>
        <taxon>Dinophyceae</taxon>
        <taxon>Suessiales</taxon>
        <taxon>Symbiodiniaceae</taxon>
        <taxon>Durusdinium</taxon>
    </lineage>
</organism>
<protein>
    <submittedName>
        <fullName evidence="1">Uncharacterized protein</fullName>
    </submittedName>
</protein>
<comment type="caution">
    <text evidence="1">The sequence shown here is derived from an EMBL/GenBank/DDBJ whole genome shotgun (WGS) entry which is preliminary data.</text>
</comment>
<dbReference type="EMBL" id="CAXAMN010000103">
    <property type="protein sequence ID" value="CAK8986388.1"/>
    <property type="molecule type" value="Genomic_DNA"/>
</dbReference>
<keyword evidence="2" id="KW-1185">Reference proteome</keyword>
<evidence type="ECO:0000313" key="1">
    <source>
        <dbReference type="EMBL" id="CAK8986388.1"/>
    </source>
</evidence>
<dbReference type="Proteomes" id="UP001642484">
    <property type="component" value="Unassembled WGS sequence"/>
</dbReference>
<proteinExistence type="predicted"/>